<keyword evidence="4" id="KW-1185">Reference proteome</keyword>
<sequence length="56" mass="5759">MSTRIKKFVAATSMAASLGVLAAPAATAETTPTNTATPVWGSVVFCIPLFSAVWCI</sequence>
<keyword evidence="1" id="KW-0472">Membrane</keyword>
<feature type="signal peptide" evidence="2">
    <location>
        <begin position="1"/>
        <end position="22"/>
    </location>
</feature>
<protein>
    <submittedName>
        <fullName evidence="3">Uncharacterized protein</fullName>
    </submittedName>
</protein>
<keyword evidence="1" id="KW-0812">Transmembrane</keyword>
<feature type="chain" id="PRO_5047455997" evidence="2">
    <location>
        <begin position="23"/>
        <end position="56"/>
    </location>
</feature>
<proteinExistence type="predicted"/>
<evidence type="ECO:0000313" key="3">
    <source>
        <dbReference type="EMBL" id="MEB3510317.1"/>
    </source>
</evidence>
<evidence type="ECO:0000256" key="2">
    <source>
        <dbReference type="SAM" id="SignalP"/>
    </source>
</evidence>
<keyword evidence="1" id="KW-1133">Transmembrane helix</keyword>
<dbReference type="RefSeq" id="WP_195079290.1">
    <property type="nucleotide sequence ID" value="NZ_JAYESH010000003.1"/>
</dbReference>
<evidence type="ECO:0000313" key="4">
    <source>
        <dbReference type="Proteomes" id="UP001348098"/>
    </source>
</evidence>
<reference evidence="3 4" key="1">
    <citation type="submission" date="2023-12" db="EMBL/GenBank/DDBJ databases">
        <title>novel species in genus Nocarida.</title>
        <authorList>
            <person name="Li Z."/>
        </authorList>
    </citation>
    <scope>NUCLEOTIDE SEQUENCE [LARGE SCALE GENOMIC DNA]</scope>
    <source>
        <strain evidence="3 4">CDC186</strain>
    </source>
</reference>
<gene>
    <name evidence="3" type="ORF">U3653_09825</name>
</gene>
<accession>A0ABU6AS67</accession>
<organism evidence="3 4">
    <name type="scientific">Nocardia implantans</name>
    <dbReference type="NCBI Taxonomy" id="3108168"/>
    <lineage>
        <taxon>Bacteria</taxon>
        <taxon>Bacillati</taxon>
        <taxon>Actinomycetota</taxon>
        <taxon>Actinomycetes</taxon>
        <taxon>Mycobacteriales</taxon>
        <taxon>Nocardiaceae</taxon>
        <taxon>Nocardia</taxon>
    </lineage>
</organism>
<feature type="transmembrane region" description="Helical" evidence="1">
    <location>
        <begin position="38"/>
        <end position="55"/>
    </location>
</feature>
<dbReference type="Proteomes" id="UP001348098">
    <property type="component" value="Unassembled WGS sequence"/>
</dbReference>
<dbReference type="EMBL" id="JAYKYQ010000003">
    <property type="protein sequence ID" value="MEB3510317.1"/>
    <property type="molecule type" value="Genomic_DNA"/>
</dbReference>
<keyword evidence="2" id="KW-0732">Signal</keyword>
<name>A0ABU6AS67_9NOCA</name>
<evidence type="ECO:0000256" key="1">
    <source>
        <dbReference type="SAM" id="Phobius"/>
    </source>
</evidence>
<comment type="caution">
    <text evidence="3">The sequence shown here is derived from an EMBL/GenBank/DDBJ whole genome shotgun (WGS) entry which is preliminary data.</text>
</comment>